<accession>A0AAW9NK93</accession>
<dbReference type="GO" id="GO:0046983">
    <property type="term" value="F:protein dimerization activity"/>
    <property type="evidence" value="ECO:0007669"/>
    <property type="project" value="InterPro"/>
</dbReference>
<gene>
    <name evidence="2" type="ORF">P4706_20640</name>
</gene>
<dbReference type="Pfam" id="PF08671">
    <property type="entry name" value="SinI"/>
    <property type="match status" value="1"/>
</dbReference>
<proteinExistence type="predicted"/>
<evidence type="ECO:0000259" key="1">
    <source>
        <dbReference type="PROSITE" id="PS51500"/>
    </source>
</evidence>
<dbReference type="Proteomes" id="UP001307168">
    <property type="component" value="Unassembled WGS sequence"/>
</dbReference>
<dbReference type="EMBL" id="JARNBH010000022">
    <property type="protein sequence ID" value="MEC0275455.1"/>
    <property type="molecule type" value="Genomic_DNA"/>
</dbReference>
<feature type="domain" description="Sin" evidence="1">
    <location>
        <begin position="2"/>
        <end position="40"/>
    </location>
</feature>
<name>A0AAW9NK93_9BACI</name>
<dbReference type="PROSITE" id="PS51500">
    <property type="entry name" value="SIN"/>
    <property type="match status" value="1"/>
</dbReference>
<organism evidence="2 3">
    <name type="scientific">Peribacillus castrilensis</name>
    <dbReference type="NCBI Taxonomy" id="2897690"/>
    <lineage>
        <taxon>Bacteria</taxon>
        <taxon>Bacillati</taxon>
        <taxon>Bacillota</taxon>
        <taxon>Bacilli</taxon>
        <taxon>Bacillales</taxon>
        <taxon>Bacillaceae</taxon>
        <taxon>Peribacillus</taxon>
    </lineage>
</organism>
<dbReference type="AlphaFoldDB" id="A0AAW9NK93"/>
<dbReference type="InterPro" id="IPR036281">
    <property type="entry name" value="SinR/SinI_dimer_dom_sf"/>
</dbReference>
<evidence type="ECO:0000313" key="3">
    <source>
        <dbReference type="Proteomes" id="UP001307168"/>
    </source>
</evidence>
<comment type="caution">
    <text evidence="2">The sequence shown here is derived from an EMBL/GenBank/DDBJ whole genome shotgun (WGS) entry which is preliminary data.</text>
</comment>
<dbReference type="GO" id="GO:0006355">
    <property type="term" value="P:regulation of DNA-templated transcription"/>
    <property type="evidence" value="ECO:0007669"/>
    <property type="project" value="InterPro"/>
</dbReference>
<dbReference type="RefSeq" id="WP_367407627.1">
    <property type="nucleotide sequence ID" value="NZ_JARNBH010000022.1"/>
</dbReference>
<dbReference type="SUPFAM" id="SSF47406">
    <property type="entry name" value="SinR repressor dimerisation domain-like"/>
    <property type="match status" value="1"/>
</dbReference>
<reference evidence="2 3" key="1">
    <citation type="submission" date="2023-03" db="EMBL/GenBank/DDBJ databases">
        <title>Bacillus Genome Sequencing.</title>
        <authorList>
            <person name="Dunlap C."/>
        </authorList>
    </citation>
    <scope>NUCLEOTIDE SEQUENCE [LARGE SCALE GENOMIC DNA]</scope>
    <source>
        <strain evidence="2 3">B-41290</strain>
    </source>
</reference>
<dbReference type="InterPro" id="IPR010981">
    <property type="entry name" value="SinR/SinI_dimer_dom"/>
</dbReference>
<keyword evidence="3" id="KW-1185">Reference proteome</keyword>
<protein>
    <submittedName>
        <fullName evidence="2">Anti-repressor SinI family protein</fullName>
    </submittedName>
</protein>
<sequence length="45" mass="5496">MTTKEDRDQFLPEEWLELVKEAMKSNITKEEFNRFLEENSKIYKG</sequence>
<evidence type="ECO:0000313" key="2">
    <source>
        <dbReference type="EMBL" id="MEC0275455.1"/>
    </source>
</evidence>